<sequence length="32" mass="3835">MMEKDNLVVIFEINKQSYALPIYEANEIIRSY</sequence>
<keyword evidence="2" id="KW-1185">Reference proteome</keyword>
<dbReference type="HOGENOM" id="CLU_3390711_0_0_9"/>
<gene>
    <name evidence="1" type="ordered locus">PTH_2587</name>
</gene>
<dbReference type="EMBL" id="AP009389">
    <property type="protein sequence ID" value="BAF60768.1"/>
    <property type="molecule type" value="Genomic_DNA"/>
</dbReference>
<evidence type="ECO:0008006" key="3">
    <source>
        <dbReference type="Google" id="ProtNLM"/>
    </source>
</evidence>
<dbReference type="KEGG" id="pth:PTH_2587"/>
<proteinExistence type="predicted"/>
<protein>
    <recommendedName>
        <fullName evidence="3">Chemotaxis protein CheW</fullName>
    </recommendedName>
</protein>
<reference evidence="2" key="1">
    <citation type="journal article" date="2008" name="Genome Res.">
        <title>The genome of Pelotomaculum thermopropionicum reveals niche-associated evolution in anaerobic microbiota.</title>
        <authorList>
            <person name="Kosaka T."/>
            <person name="Kato S."/>
            <person name="Shimoyama T."/>
            <person name="Ishii S."/>
            <person name="Abe T."/>
            <person name="Watanabe K."/>
        </authorList>
    </citation>
    <scope>NUCLEOTIDE SEQUENCE [LARGE SCALE GENOMIC DNA]</scope>
    <source>
        <strain evidence="2">DSM 13744 / JCM 10971 / SI</strain>
    </source>
</reference>
<name>A5CZ21_PELTS</name>
<evidence type="ECO:0000313" key="1">
    <source>
        <dbReference type="EMBL" id="BAF60768.1"/>
    </source>
</evidence>
<dbReference type="Proteomes" id="UP000006556">
    <property type="component" value="Chromosome"/>
</dbReference>
<organism evidence="1 2">
    <name type="scientific">Pelotomaculum thermopropionicum (strain DSM 13744 / JCM 10971 / SI)</name>
    <dbReference type="NCBI Taxonomy" id="370438"/>
    <lineage>
        <taxon>Bacteria</taxon>
        <taxon>Bacillati</taxon>
        <taxon>Bacillota</taxon>
        <taxon>Clostridia</taxon>
        <taxon>Eubacteriales</taxon>
        <taxon>Desulfotomaculaceae</taxon>
        <taxon>Pelotomaculum</taxon>
    </lineage>
</organism>
<accession>A5CZ21</accession>
<dbReference type="AlphaFoldDB" id="A5CZ21"/>
<evidence type="ECO:0000313" key="2">
    <source>
        <dbReference type="Proteomes" id="UP000006556"/>
    </source>
</evidence>